<evidence type="ECO:0000313" key="2">
    <source>
        <dbReference type="Proteomes" id="UP000604898"/>
    </source>
</evidence>
<dbReference type="InterPro" id="IPR050275">
    <property type="entry name" value="PGM_Phosphatase"/>
</dbReference>
<dbReference type="EMBL" id="JAESVD010000001">
    <property type="protein sequence ID" value="MBL4912111.1"/>
    <property type="molecule type" value="Genomic_DNA"/>
</dbReference>
<dbReference type="InterPro" id="IPR013078">
    <property type="entry name" value="His_Pase_superF_clade-1"/>
</dbReference>
<keyword evidence="2" id="KW-1185">Reference proteome</keyword>
<dbReference type="Pfam" id="PF00300">
    <property type="entry name" value="His_Phos_1"/>
    <property type="match status" value="1"/>
</dbReference>
<dbReference type="SMART" id="SM00855">
    <property type="entry name" value="PGAM"/>
    <property type="match status" value="1"/>
</dbReference>
<dbReference type="SUPFAM" id="SSF53254">
    <property type="entry name" value="Phosphoglycerate mutase-like"/>
    <property type="match status" value="1"/>
</dbReference>
<organism evidence="1 2">
    <name type="scientific">Shewanella schlegeliana</name>
    <dbReference type="NCBI Taxonomy" id="190308"/>
    <lineage>
        <taxon>Bacteria</taxon>
        <taxon>Pseudomonadati</taxon>
        <taxon>Pseudomonadota</taxon>
        <taxon>Gammaproteobacteria</taxon>
        <taxon>Alteromonadales</taxon>
        <taxon>Shewanellaceae</taxon>
        <taxon>Shewanella</taxon>
    </lineage>
</organism>
<proteinExistence type="predicted"/>
<dbReference type="Gene3D" id="3.40.50.1240">
    <property type="entry name" value="Phosphoglycerate mutase-like"/>
    <property type="match status" value="1"/>
</dbReference>
<comment type="caution">
    <text evidence="1">The sequence shown here is derived from an EMBL/GenBank/DDBJ whole genome shotgun (WGS) entry which is preliminary data.</text>
</comment>
<reference evidence="1 2" key="1">
    <citation type="submission" date="2021-01" db="EMBL/GenBank/DDBJ databases">
        <title>Genome sequence of Shewanella schlegeliana JCM 11561.</title>
        <authorList>
            <person name="Zhang H."/>
            <person name="Li C."/>
        </authorList>
    </citation>
    <scope>NUCLEOTIDE SEQUENCE [LARGE SCALE GENOMIC DNA]</scope>
    <source>
        <strain evidence="1 2">JCM 11561</strain>
    </source>
</reference>
<dbReference type="PANTHER" id="PTHR48100:SF1">
    <property type="entry name" value="HISTIDINE PHOSPHATASE FAMILY PROTEIN-RELATED"/>
    <property type="match status" value="1"/>
</dbReference>
<accession>A0ABS1SXU2</accession>
<dbReference type="RefSeq" id="WP_202720335.1">
    <property type="nucleotide sequence ID" value="NZ_BPEX01000018.1"/>
</dbReference>
<dbReference type="PIRSF" id="PIRSF000709">
    <property type="entry name" value="6PFK_2-Ptase"/>
    <property type="match status" value="1"/>
</dbReference>
<dbReference type="InterPro" id="IPR029033">
    <property type="entry name" value="His_PPase_superfam"/>
</dbReference>
<protein>
    <submittedName>
        <fullName evidence="1">Histidine phosphatase family protein</fullName>
    </submittedName>
</protein>
<dbReference type="CDD" id="cd07067">
    <property type="entry name" value="HP_PGM_like"/>
    <property type="match status" value="1"/>
</dbReference>
<evidence type="ECO:0000313" key="1">
    <source>
        <dbReference type="EMBL" id="MBL4912111.1"/>
    </source>
</evidence>
<name>A0ABS1SXU2_9GAMM</name>
<gene>
    <name evidence="1" type="ORF">JMA39_03040</name>
</gene>
<dbReference type="Proteomes" id="UP000604898">
    <property type="component" value="Unassembled WGS sequence"/>
</dbReference>
<sequence>MRILFCRHGETQWNKLGKLQGHLDSELSQEGVEQARLLGQHLLRYQPELIISSDLGRAQSTAVLVNEGLKLSTLSSSLLRERCFGELQGLLREEGDDRWHAYDQRFDTNHIDIHNAESATAVLGRIEKFFACIESLNVNTLVVIGHGEWLRVLQNVANGLAPWSNQRPVPGNCEYFEFML</sequence>
<dbReference type="PANTHER" id="PTHR48100">
    <property type="entry name" value="BROAD-SPECIFICITY PHOSPHATASE YOR283W-RELATED"/>
    <property type="match status" value="1"/>
</dbReference>